<evidence type="ECO:0000256" key="1">
    <source>
        <dbReference type="SAM" id="MobiDB-lite"/>
    </source>
</evidence>
<keyword evidence="4" id="KW-1185">Reference proteome</keyword>
<keyword evidence="3" id="KW-0808">Transferase</keyword>
<evidence type="ECO:0000313" key="3">
    <source>
        <dbReference type="EMBL" id="GAA2093567.1"/>
    </source>
</evidence>
<gene>
    <name evidence="3" type="ORF">GCM10009823_12010</name>
</gene>
<organism evidence="3 4">
    <name type="scientific">Brevibacterium salitolerans</name>
    <dbReference type="NCBI Taxonomy" id="1403566"/>
    <lineage>
        <taxon>Bacteria</taxon>
        <taxon>Bacillati</taxon>
        <taxon>Actinomycetota</taxon>
        <taxon>Actinomycetes</taxon>
        <taxon>Micrococcales</taxon>
        <taxon>Brevibacteriaceae</taxon>
        <taxon>Brevibacterium</taxon>
    </lineage>
</organism>
<dbReference type="GO" id="GO:0016746">
    <property type="term" value="F:acyltransferase activity"/>
    <property type="evidence" value="ECO:0007669"/>
    <property type="project" value="UniProtKB-KW"/>
</dbReference>
<sequence length="405" mass="42439">MELVTFRTQSTAPEVRGREIGLRFSAEIARSAQLYLDLYRTKGIPDAVVARVIRGSREALADWDPEQFAELSAMAEAAASVRGRAGGENAGSGERGLGRGAFTGLDAVLAVTARTEVLATAGRAGLGECSTAVLLPPGNAMPWTLQTWDWYADLVPQGLVLDYTSAAGVGVRTFTEFGAPAKIGINAAGLGVHFNILHHASDHGGGGVPVHAVARRVLDHAQTVAEAVEIARSAPVSASSVLTVVTREPDAVSIELCPDGVGVVRPWTGGADPGTRVLLHTNHFLDPELARGDRATAKLTAERYAHLQARSHELTVPERAQYGAGGAVAGRSGQEPTERERRDAARAEFAAALCGPDGAGAPICMRPVPGGAPEEQGETLLTVSLDVERGEMDCFAGDPEEYARS</sequence>
<evidence type="ECO:0000313" key="4">
    <source>
        <dbReference type="Proteomes" id="UP001500984"/>
    </source>
</evidence>
<dbReference type="InterPro" id="IPR047801">
    <property type="entry name" value="Peptidase_C45"/>
</dbReference>
<evidence type="ECO:0000259" key="2">
    <source>
        <dbReference type="Pfam" id="PF03417"/>
    </source>
</evidence>
<dbReference type="PANTHER" id="PTHR34180:SF1">
    <property type="entry name" value="BETA-ALANYL-DOPAMINE_CARCININE HYDROLASE"/>
    <property type="match status" value="1"/>
</dbReference>
<dbReference type="InterPro" id="IPR047794">
    <property type="entry name" value="C45_proenzyme-like"/>
</dbReference>
<dbReference type="Proteomes" id="UP001500984">
    <property type="component" value="Unassembled WGS sequence"/>
</dbReference>
<dbReference type="InterPro" id="IPR005079">
    <property type="entry name" value="Peptidase_C45_hydrolase"/>
</dbReference>
<proteinExistence type="predicted"/>
<dbReference type="Pfam" id="PF03417">
    <property type="entry name" value="AAT"/>
    <property type="match status" value="1"/>
</dbReference>
<dbReference type="RefSeq" id="WP_291792871.1">
    <property type="nucleotide sequence ID" value="NZ_BAAAPZ010000004.1"/>
</dbReference>
<protein>
    <submittedName>
        <fullName evidence="3">C45 family autoproteolytic acyltransferase/hydolase</fullName>
    </submittedName>
</protein>
<name>A0ABN2WKA1_9MICO</name>
<comment type="caution">
    <text evidence="3">The sequence shown here is derived from an EMBL/GenBank/DDBJ whole genome shotgun (WGS) entry which is preliminary data.</text>
</comment>
<dbReference type="NCBIfam" id="NF040521">
    <property type="entry name" value="C45_proenzyme"/>
    <property type="match status" value="1"/>
</dbReference>
<keyword evidence="3" id="KW-0012">Acyltransferase</keyword>
<dbReference type="EMBL" id="BAAAPZ010000004">
    <property type="protein sequence ID" value="GAA2093567.1"/>
    <property type="molecule type" value="Genomic_DNA"/>
</dbReference>
<dbReference type="PANTHER" id="PTHR34180">
    <property type="entry name" value="PEPTIDASE C45"/>
    <property type="match status" value="1"/>
</dbReference>
<accession>A0ABN2WKA1</accession>
<dbReference type="Gene3D" id="3.60.60.10">
    <property type="entry name" value="Penicillin V Acylase, Chain A"/>
    <property type="match status" value="1"/>
</dbReference>
<feature type="region of interest" description="Disordered" evidence="1">
    <location>
        <begin position="311"/>
        <end position="341"/>
    </location>
</feature>
<feature type="domain" description="Peptidase C45 hydrolase" evidence="2">
    <location>
        <begin position="174"/>
        <end position="318"/>
    </location>
</feature>
<reference evidence="3 4" key="1">
    <citation type="journal article" date="2019" name="Int. J. Syst. Evol. Microbiol.">
        <title>The Global Catalogue of Microorganisms (GCM) 10K type strain sequencing project: providing services to taxonomists for standard genome sequencing and annotation.</title>
        <authorList>
            <consortium name="The Broad Institute Genomics Platform"/>
            <consortium name="The Broad Institute Genome Sequencing Center for Infectious Disease"/>
            <person name="Wu L."/>
            <person name="Ma J."/>
        </authorList>
    </citation>
    <scope>NUCLEOTIDE SEQUENCE [LARGE SCALE GENOMIC DNA]</scope>
    <source>
        <strain evidence="3 4">JCM 15900</strain>
    </source>
</reference>